<dbReference type="OrthoDB" id="418142at2759"/>
<reference evidence="1" key="1">
    <citation type="submission" date="2013-12" db="EMBL/GenBank/DDBJ databases">
        <title>The Genome Sequence of Aphanomyces astaci APO3.</title>
        <authorList>
            <consortium name="The Broad Institute Genomics Platform"/>
            <person name="Russ C."/>
            <person name="Tyler B."/>
            <person name="van West P."/>
            <person name="Dieguez-Uribeondo J."/>
            <person name="Young S.K."/>
            <person name="Zeng Q."/>
            <person name="Gargeya S."/>
            <person name="Fitzgerald M."/>
            <person name="Abouelleil A."/>
            <person name="Alvarado L."/>
            <person name="Chapman S.B."/>
            <person name="Gainer-Dewar J."/>
            <person name="Goldberg J."/>
            <person name="Griggs A."/>
            <person name="Gujja S."/>
            <person name="Hansen M."/>
            <person name="Howarth C."/>
            <person name="Imamovic A."/>
            <person name="Ireland A."/>
            <person name="Larimer J."/>
            <person name="McCowan C."/>
            <person name="Murphy C."/>
            <person name="Pearson M."/>
            <person name="Poon T.W."/>
            <person name="Priest M."/>
            <person name="Roberts A."/>
            <person name="Saif S."/>
            <person name="Shea T."/>
            <person name="Sykes S."/>
            <person name="Wortman J."/>
            <person name="Nusbaum C."/>
            <person name="Birren B."/>
        </authorList>
    </citation>
    <scope>NUCLEOTIDE SEQUENCE [LARGE SCALE GENOMIC DNA]</scope>
    <source>
        <strain evidence="1">APO3</strain>
    </source>
</reference>
<evidence type="ECO:0000313" key="1">
    <source>
        <dbReference type="EMBL" id="ETV76509.1"/>
    </source>
</evidence>
<dbReference type="AlphaFoldDB" id="W4GBQ7"/>
<accession>W4GBQ7</accession>
<dbReference type="GeneID" id="20811513"/>
<dbReference type="STRING" id="112090.W4GBQ7"/>
<gene>
    <name evidence="1" type="ORF">H257_09517</name>
</gene>
<dbReference type="RefSeq" id="XP_009834054.1">
    <property type="nucleotide sequence ID" value="XM_009835752.1"/>
</dbReference>
<organism evidence="1">
    <name type="scientific">Aphanomyces astaci</name>
    <name type="common">Crayfish plague agent</name>
    <dbReference type="NCBI Taxonomy" id="112090"/>
    <lineage>
        <taxon>Eukaryota</taxon>
        <taxon>Sar</taxon>
        <taxon>Stramenopiles</taxon>
        <taxon>Oomycota</taxon>
        <taxon>Saprolegniomycetes</taxon>
        <taxon>Saprolegniales</taxon>
        <taxon>Verrucalvaceae</taxon>
        <taxon>Aphanomyces</taxon>
    </lineage>
</organism>
<proteinExistence type="predicted"/>
<name>W4GBQ7_APHAT</name>
<protein>
    <submittedName>
        <fullName evidence="1">Uncharacterized protein</fullName>
    </submittedName>
</protein>
<dbReference type="VEuPathDB" id="FungiDB:H257_09517"/>
<dbReference type="EMBL" id="KI913136">
    <property type="protein sequence ID" value="ETV76509.1"/>
    <property type="molecule type" value="Genomic_DNA"/>
</dbReference>
<sequence length="161" mass="18264">MDVSYGRSLHLTVCELPQGAPVVPSGPFVLDICLDYFTTLNPFLQQFELACGADDTRVLCRIYGGVQFKNVPPTLCHADQLRHQHEHATSLDRVLVTQAWRQMDEAAFIASVAHVFPLYNDPAAMPGLFQLYYRMLSRYNEAQLDLTKCKRTCIPWTFVPV</sequence>